<evidence type="ECO:0000256" key="10">
    <source>
        <dbReference type="ARBA" id="ARBA00023157"/>
    </source>
</evidence>
<keyword evidence="4" id="KW-0479">Metal-binding</keyword>
<evidence type="ECO:0000256" key="2">
    <source>
        <dbReference type="ARBA" id="ARBA00004613"/>
    </source>
</evidence>
<keyword evidence="8" id="KW-0186">Copper</keyword>
<reference evidence="17" key="1">
    <citation type="submission" date="2023-01" db="EMBL/GenBank/DDBJ databases">
        <authorList>
            <person name="Van Ghelder C."/>
            <person name="Rancurel C."/>
        </authorList>
    </citation>
    <scope>NUCLEOTIDE SEQUENCE</scope>
    <source>
        <strain evidence="17">CNCM I-4278</strain>
    </source>
</reference>
<comment type="similarity">
    <text evidence="13">Belongs to the polysaccharide monooxygenase AA9 family.</text>
</comment>
<evidence type="ECO:0000256" key="12">
    <source>
        <dbReference type="ARBA" id="ARBA00023326"/>
    </source>
</evidence>
<keyword evidence="5" id="KW-0732">Signal</keyword>
<gene>
    <name evidence="17" type="ORF">PDIGIT_LOCUS13818</name>
</gene>
<comment type="catalytic activity">
    <reaction evidence="14">
        <text>[(1-&gt;4)-beta-D-glucosyl]n+m + reduced acceptor + O2 = 4-dehydro-beta-D-glucosyl-[(1-&gt;4)-beta-D-glucosyl]n-1 + [(1-&gt;4)-beta-D-glucosyl]m + acceptor + H2O.</text>
        <dbReference type="EC" id="1.14.99.56"/>
    </reaction>
</comment>
<proteinExistence type="inferred from homology"/>
<comment type="cofactor">
    <cofactor evidence="1">
        <name>Cu(2+)</name>
        <dbReference type="ChEBI" id="CHEBI:29036"/>
    </cofactor>
</comment>
<evidence type="ECO:0000256" key="14">
    <source>
        <dbReference type="ARBA" id="ARBA00045077"/>
    </source>
</evidence>
<evidence type="ECO:0000256" key="4">
    <source>
        <dbReference type="ARBA" id="ARBA00022723"/>
    </source>
</evidence>
<evidence type="ECO:0000256" key="8">
    <source>
        <dbReference type="ARBA" id="ARBA00023008"/>
    </source>
</evidence>
<organism evidence="17 18">
    <name type="scientific">Periconia digitata</name>
    <dbReference type="NCBI Taxonomy" id="1303443"/>
    <lineage>
        <taxon>Eukaryota</taxon>
        <taxon>Fungi</taxon>
        <taxon>Dikarya</taxon>
        <taxon>Ascomycota</taxon>
        <taxon>Pezizomycotina</taxon>
        <taxon>Dothideomycetes</taxon>
        <taxon>Pleosporomycetidae</taxon>
        <taxon>Pleosporales</taxon>
        <taxon>Massarineae</taxon>
        <taxon>Periconiaceae</taxon>
        <taxon>Periconia</taxon>
    </lineage>
</organism>
<sequence>MLYGKTDFNFTLPRTTPPGKYIMRFEYVFPTSLPNYAQFFPNCALVNVMGPGGGTTPGPTVKIPDFYDANDPGFWLPFNQEYQKLPPESMRMTEYKLVGPPLWRG</sequence>
<evidence type="ECO:0000256" key="9">
    <source>
        <dbReference type="ARBA" id="ARBA00023033"/>
    </source>
</evidence>
<evidence type="ECO:0000256" key="1">
    <source>
        <dbReference type="ARBA" id="ARBA00001973"/>
    </source>
</evidence>
<dbReference type="GO" id="GO:0030245">
    <property type="term" value="P:cellulose catabolic process"/>
    <property type="evidence" value="ECO:0007669"/>
    <property type="project" value="UniProtKB-KW"/>
</dbReference>
<comment type="caution">
    <text evidence="17">The sequence shown here is derived from an EMBL/GenBank/DDBJ whole genome shotgun (WGS) entry which is preliminary data.</text>
</comment>
<dbReference type="InterPro" id="IPR049892">
    <property type="entry name" value="AA9"/>
</dbReference>
<evidence type="ECO:0000256" key="7">
    <source>
        <dbReference type="ARBA" id="ARBA00023002"/>
    </source>
</evidence>
<keyword evidence="7" id="KW-0560">Oxidoreductase</keyword>
<name>A0A9W4USF9_9PLEO</name>
<dbReference type="EMBL" id="CAOQHR010000010">
    <property type="protein sequence ID" value="CAI6340634.1"/>
    <property type="molecule type" value="Genomic_DNA"/>
</dbReference>
<dbReference type="Pfam" id="PF03443">
    <property type="entry name" value="AA9"/>
    <property type="match status" value="1"/>
</dbReference>
<keyword evidence="11" id="KW-0119">Carbohydrate metabolism</keyword>
<dbReference type="GO" id="GO:0005576">
    <property type="term" value="C:extracellular region"/>
    <property type="evidence" value="ECO:0007669"/>
    <property type="project" value="UniProtKB-SubCell"/>
</dbReference>
<protein>
    <recommendedName>
        <fullName evidence="15">lytic cellulose monooxygenase (C4-dehydrogenating)</fullName>
        <ecNumber evidence="15">1.14.99.56</ecNumber>
    </recommendedName>
</protein>
<evidence type="ECO:0000259" key="16">
    <source>
        <dbReference type="Pfam" id="PF03443"/>
    </source>
</evidence>
<dbReference type="EC" id="1.14.99.56" evidence="15"/>
<keyword evidence="12" id="KW-0624">Polysaccharide degradation</keyword>
<evidence type="ECO:0000256" key="11">
    <source>
        <dbReference type="ARBA" id="ARBA00023277"/>
    </source>
</evidence>
<evidence type="ECO:0000313" key="17">
    <source>
        <dbReference type="EMBL" id="CAI6340634.1"/>
    </source>
</evidence>
<accession>A0A9W4USF9</accession>
<evidence type="ECO:0000256" key="13">
    <source>
        <dbReference type="ARBA" id="ARBA00044502"/>
    </source>
</evidence>
<keyword evidence="6" id="KW-0136">Cellulose degradation</keyword>
<evidence type="ECO:0000313" key="18">
    <source>
        <dbReference type="Proteomes" id="UP001152607"/>
    </source>
</evidence>
<dbReference type="Proteomes" id="UP001152607">
    <property type="component" value="Unassembled WGS sequence"/>
</dbReference>
<feature type="domain" description="Auxiliary Activity family 9 catalytic" evidence="16">
    <location>
        <begin position="7"/>
        <end position="80"/>
    </location>
</feature>
<evidence type="ECO:0000256" key="15">
    <source>
        <dbReference type="ARBA" id="ARBA00047174"/>
    </source>
</evidence>
<keyword evidence="18" id="KW-1185">Reference proteome</keyword>
<dbReference type="GO" id="GO:0046872">
    <property type="term" value="F:metal ion binding"/>
    <property type="evidence" value="ECO:0007669"/>
    <property type="project" value="UniProtKB-KW"/>
</dbReference>
<dbReference type="OrthoDB" id="6038816at2759"/>
<dbReference type="PANTHER" id="PTHR33353">
    <property type="entry name" value="PUTATIVE (AFU_ORTHOLOGUE AFUA_1G12560)-RELATED"/>
    <property type="match status" value="1"/>
</dbReference>
<dbReference type="GO" id="GO:0004497">
    <property type="term" value="F:monooxygenase activity"/>
    <property type="evidence" value="ECO:0007669"/>
    <property type="project" value="UniProtKB-KW"/>
</dbReference>
<dbReference type="Gene3D" id="2.70.50.70">
    <property type="match status" value="1"/>
</dbReference>
<evidence type="ECO:0000256" key="5">
    <source>
        <dbReference type="ARBA" id="ARBA00022729"/>
    </source>
</evidence>
<dbReference type="InterPro" id="IPR005103">
    <property type="entry name" value="AA9_LPMO"/>
</dbReference>
<evidence type="ECO:0000256" key="6">
    <source>
        <dbReference type="ARBA" id="ARBA00023001"/>
    </source>
</evidence>
<keyword evidence="9" id="KW-0503">Monooxygenase</keyword>
<evidence type="ECO:0000256" key="3">
    <source>
        <dbReference type="ARBA" id="ARBA00022525"/>
    </source>
</evidence>
<dbReference type="PANTHER" id="PTHR33353:SF10">
    <property type="entry name" value="ENDO-BETA-1,4-GLUCANASE D"/>
    <property type="match status" value="1"/>
</dbReference>
<dbReference type="AlphaFoldDB" id="A0A9W4USF9"/>
<keyword evidence="3" id="KW-0964">Secreted</keyword>
<comment type="subcellular location">
    <subcellularLocation>
        <location evidence="2">Secreted</location>
    </subcellularLocation>
</comment>
<keyword evidence="10" id="KW-1015">Disulfide bond</keyword>